<evidence type="ECO:0000313" key="1">
    <source>
        <dbReference type="EMBL" id="TFK69644.1"/>
    </source>
</evidence>
<keyword evidence="2" id="KW-1185">Reference proteome</keyword>
<organism evidence="1 2">
    <name type="scientific">Pluteus cervinus</name>
    <dbReference type="NCBI Taxonomy" id="181527"/>
    <lineage>
        <taxon>Eukaryota</taxon>
        <taxon>Fungi</taxon>
        <taxon>Dikarya</taxon>
        <taxon>Basidiomycota</taxon>
        <taxon>Agaricomycotina</taxon>
        <taxon>Agaricomycetes</taxon>
        <taxon>Agaricomycetidae</taxon>
        <taxon>Agaricales</taxon>
        <taxon>Pluteineae</taxon>
        <taxon>Pluteaceae</taxon>
        <taxon>Pluteus</taxon>
    </lineage>
</organism>
<gene>
    <name evidence="1" type="ORF">BDN72DRAFT_840131</name>
</gene>
<reference evidence="1 2" key="1">
    <citation type="journal article" date="2019" name="Nat. Ecol. Evol.">
        <title>Megaphylogeny resolves global patterns of mushroom evolution.</title>
        <authorList>
            <person name="Varga T."/>
            <person name="Krizsan K."/>
            <person name="Foldi C."/>
            <person name="Dima B."/>
            <person name="Sanchez-Garcia M."/>
            <person name="Sanchez-Ramirez S."/>
            <person name="Szollosi G.J."/>
            <person name="Szarkandi J.G."/>
            <person name="Papp V."/>
            <person name="Albert L."/>
            <person name="Andreopoulos W."/>
            <person name="Angelini C."/>
            <person name="Antonin V."/>
            <person name="Barry K.W."/>
            <person name="Bougher N.L."/>
            <person name="Buchanan P."/>
            <person name="Buyck B."/>
            <person name="Bense V."/>
            <person name="Catcheside P."/>
            <person name="Chovatia M."/>
            <person name="Cooper J."/>
            <person name="Damon W."/>
            <person name="Desjardin D."/>
            <person name="Finy P."/>
            <person name="Geml J."/>
            <person name="Haridas S."/>
            <person name="Hughes K."/>
            <person name="Justo A."/>
            <person name="Karasinski D."/>
            <person name="Kautmanova I."/>
            <person name="Kiss B."/>
            <person name="Kocsube S."/>
            <person name="Kotiranta H."/>
            <person name="LaButti K.M."/>
            <person name="Lechner B.E."/>
            <person name="Liimatainen K."/>
            <person name="Lipzen A."/>
            <person name="Lukacs Z."/>
            <person name="Mihaltcheva S."/>
            <person name="Morgado L.N."/>
            <person name="Niskanen T."/>
            <person name="Noordeloos M.E."/>
            <person name="Ohm R.A."/>
            <person name="Ortiz-Santana B."/>
            <person name="Ovrebo C."/>
            <person name="Racz N."/>
            <person name="Riley R."/>
            <person name="Savchenko A."/>
            <person name="Shiryaev A."/>
            <person name="Soop K."/>
            <person name="Spirin V."/>
            <person name="Szebenyi C."/>
            <person name="Tomsovsky M."/>
            <person name="Tulloss R.E."/>
            <person name="Uehling J."/>
            <person name="Grigoriev I.V."/>
            <person name="Vagvolgyi C."/>
            <person name="Papp T."/>
            <person name="Martin F.M."/>
            <person name="Miettinen O."/>
            <person name="Hibbett D.S."/>
            <person name="Nagy L.G."/>
        </authorList>
    </citation>
    <scope>NUCLEOTIDE SEQUENCE [LARGE SCALE GENOMIC DNA]</scope>
    <source>
        <strain evidence="1 2">NL-1719</strain>
    </source>
</reference>
<name>A0ACD3AWC5_9AGAR</name>
<protein>
    <submittedName>
        <fullName evidence="1">Uncharacterized protein</fullName>
    </submittedName>
</protein>
<accession>A0ACD3AWC5</accession>
<dbReference type="EMBL" id="ML208327">
    <property type="protein sequence ID" value="TFK69644.1"/>
    <property type="molecule type" value="Genomic_DNA"/>
</dbReference>
<proteinExistence type="predicted"/>
<sequence>MGTAILQVYLALWVLAVLSGFLDDIHQETNTTVRRTKLPKSLQSPGKNNYST</sequence>
<dbReference type="Proteomes" id="UP000308600">
    <property type="component" value="Unassembled WGS sequence"/>
</dbReference>
<evidence type="ECO:0000313" key="2">
    <source>
        <dbReference type="Proteomes" id="UP000308600"/>
    </source>
</evidence>